<dbReference type="InterPro" id="IPR013780">
    <property type="entry name" value="Glyco_hydro_b"/>
</dbReference>
<dbReference type="EMBL" id="OU895879">
    <property type="protein sequence ID" value="CAH1729544.1"/>
    <property type="molecule type" value="Genomic_DNA"/>
</dbReference>
<organism evidence="8 9">
    <name type="scientific">Chironomus riparius</name>
    <dbReference type="NCBI Taxonomy" id="315576"/>
    <lineage>
        <taxon>Eukaryota</taxon>
        <taxon>Metazoa</taxon>
        <taxon>Ecdysozoa</taxon>
        <taxon>Arthropoda</taxon>
        <taxon>Hexapoda</taxon>
        <taxon>Insecta</taxon>
        <taxon>Pterygota</taxon>
        <taxon>Neoptera</taxon>
        <taxon>Endopterygota</taxon>
        <taxon>Diptera</taxon>
        <taxon>Nematocera</taxon>
        <taxon>Chironomoidea</taxon>
        <taxon>Chironomidae</taxon>
        <taxon>Chironominae</taxon>
        <taxon>Chironomus</taxon>
    </lineage>
</organism>
<reference evidence="8" key="1">
    <citation type="submission" date="2022-01" db="EMBL/GenBank/DDBJ databases">
        <authorList>
            <person name="King R."/>
        </authorList>
    </citation>
    <scope>NUCLEOTIDE SEQUENCE</scope>
</reference>
<feature type="transmembrane region" description="Helical" evidence="5">
    <location>
        <begin position="174"/>
        <end position="196"/>
    </location>
</feature>
<evidence type="ECO:0000313" key="8">
    <source>
        <dbReference type="EMBL" id="CAH1729544.1"/>
    </source>
</evidence>
<dbReference type="GO" id="GO:0004553">
    <property type="term" value="F:hydrolase activity, hydrolyzing O-glycosyl compounds"/>
    <property type="evidence" value="ECO:0007669"/>
    <property type="project" value="InterPro"/>
</dbReference>
<dbReference type="SUPFAM" id="SSF51445">
    <property type="entry name" value="(Trans)glycosidases"/>
    <property type="match status" value="1"/>
</dbReference>
<feature type="region of interest" description="Disordered" evidence="4">
    <location>
        <begin position="74"/>
        <end position="105"/>
    </location>
</feature>
<keyword evidence="9" id="KW-1185">Reference proteome</keyword>
<evidence type="ECO:0000256" key="2">
    <source>
        <dbReference type="ARBA" id="ARBA00022729"/>
    </source>
</evidence>
<evidence type="ECO:0000256" key="5">
    <source>
        <dbReference type="SAM" id="Phobius"/>
    </source>
</evidence>
<evidence type="ECO:0000256" key="4">
    <source>
        <dbReference type="SAM" id="MobiDB-lite"/>
    </source>
</evidence>
<keyword evidence="3" id="KW-0378">Hydrolase</keyword>
<dbReference type="CDD" id="cd06592">
    <property type="entry name" value="GH31_NET37"/>
    <property type="match status" value="1"/>
</dbReference>
<dbReference type="InterPro" id="IPR050985">
    <property type="entry name" value="Alpha-glycosidase_related"/>
</dbReference>
<gene>
    <name evidence="8" type="ORF">CHIRRI_LOCUS11649</name>
</gene>
<dbReference type="InterPro" id="IPR000322">
    <property type="entry name" value="Glyco_hydro_31_TIM"/>
</dbReference>
<keyword evidence="5" id="KW-0472">Membrane</keyword>
<sequence length="846" mass="96673">MSSESNLYRTENYQNYINSLYQKPKLAKSISDIESKEIKKADDDADSINSVAESLNNYLDVKVLDDGASMVCSIAEPESEKENKKTDDSDSDSDHPMVSRSKFRTRRRGSIAPLPAIRLNDKEIMANAEYDVQSMISAAPSITSVSSLASLLKEKMQGIPSMLRKRKKPKDYKIRIFTALLFLMIIFLVGYAYVMYNHKVTSKMYFEHIKFSSGKRQLFVSDTNGSNVLSGSLGTTIHIPKAYLCRDIVTDEKENVCWEWSKLAKLHISLDKKFRGNSSPKEYPTSRCYNFRWESLSENFHPTDCFKIGSDLGQWYGGGVTKNAEWLLEKNAFNFTPFITGDVRHHEWGNALNRYFINSLGIAIEVDEKTPLHISINPTNNSQLCIKSEYDDFAYNNHPTTLPVLEYRICTANDMKILHHNLTQKHLWDGLKQQEIDLIKAIFDEPVWEVSGDLSDVAISNVTDSIIALGYFRLGHVLLNEQWQRYVGDFEVDEERFTALDDIINVLHRRGFRISLTIQPFVSTESKTFAELVQKKLLIYERSTDRTIPALTKFKSSRSDGVLDITNNETIPWLLNKLEIVKKKYQIDSFYLEFGNAYDMPKFYDSSEALLNPDQYKSIFMDNITSSLTLLGVSGAISVPRPPAFLSLPQVNSTWHGLKTVLTSIINYGIIGYPFLMPNAVGGDFIVEQNGSNLPELELYIRWLQLATFLPVLRFKYLPSDYKNENLTEIAKDLALIRQKTVKQVYEKYLNDAMNEGLPLVRPLWMLDPSDAACMSVVDEFSVGEQIIVAPIIEKGVTTREVYLPEGVWKDGIDGSLRKGSRWIHNYRVMENQIAYFVKMPDNTRF</sequence>
<feature type="domain" description="Glycosyl hydrolase family 31 C-terminal" evidence="7">
    <location>
        <begin position="757"/>
        <end position="839"/>
    </location>
</feature>
<evidence type="ECO:0000256" key="1">
    <source>
        <dbReference type="ARBA" id="ARBA00007806"/>
    </source>
</evidence>
<keyword evidence="5" id="KW-1133">Transmembrane helix</keyword>
<evidence type="ECO:0000259" key="7">
    <source>
        <dbReference type="Pfam" id="PF21365"/>
    </source>
</evidence>
<reference evidence="8" key="2">
    <citation type="submission" date="2022-10" db="EMBL/GenBank/DDBJ databases">
        <authorList>
            <consortium name="ENA_rothamsted_submissions"/>
            <consortium name="culmorum"/>
            <person name="King R."/>
        </authorList>
    </citation>
    <scope>NUCLEOTIDE SEQUENCE</scope>
</reference>
<protein>
    <submittedName>
        <fullName evidence="8">Uncharacterized protein</fullName>
    </submittedName>
</protein>
<dbReference type="Pfam" id="PF01055">
    <property type="entry name" value="Glyco_hydro_31_2nd"/>
    <property type="match status" value="2"/>
</dbReference>
<dbReference type="Pfam" id="PF21365">
    <property type="entry name" value="Glyco_hydro_31_3rd"/>
    <property type="match status" value="1"/>
</dbReference>
<dbReference type="GO" id="GO:0005975">
    <property type="term" value="P:carbohydrate metabolic process"/>
    <property type="evidence" value="ECO:0007669"/>
    <property type="project" value="InterPro"/>
</dbReference>
<feature type="domain" description="Glycoside hydrolase family 31 TIM barrel" evidence="6">
    <location>
        <begin position="652"/>
        <end position="719"/>
    </location>
</feature>
<keyword evidence="5" id="KW-0812">Transmembrane</keyword>
<keyword evidence="2" id="KW-0732">Signal</keyword>
<dbReference type="AlphaFoldDB" id="A0A9P0J9E8"/>
<evidence type="ECO:0000259" key="6">
    <source>
        <dbReference type="Pfam" id="PF01055"/>
    </source>
</evidence>
<dbReference type="InterPro" id="IPR017853">
    <property type="entry name" value="GH"/>
</dbReference>
<proteinExistence type="inferred from homology"/>
<dbReference type="PANTHER" id="PTHR43053">
    <property type="entry name" value="GLYCOSIDASE FAMILY 31"/>
    <property type="match status" value="1"/>
</dbReference>
<accession>A0A9P0J9E8</accession>
<evidence type="ECO:0000256" key="3">
    <source>
        <dbReference type="RuleBase" id="RU361185"/>
    </source>
</evidence>
<dbReference type="SUPFAM" id="SSF51011">
    <property type="entry name" value="Glycosyl hydrolase domain"/>
    <property type="match status" value="1"/>
</dbReference>
<dbReference type="PANTHER" id="PTHR43053:SF6">
    <property type="entry name" value="SITS-BINDING PROTEIN"/>
    <property type="match status" value="1"/>
</dbReference>
<dbReference type="Gene3D" id="3.20.20.80">
    <property type="entry name" value="Glycosidases"/>
    <property type="match status" value="1"/>
</dbReference>
<feature type="domain" description="Glycoside hydrolase family 31 TIM barrel" evidence="6">
    <location>
        <begin position="483"/>
        <end position="604"/>
    </location>
</feature>
<keyword evidence="3" id="KW-0326">Glycosidase</keyword>
<comment type="similarity">
    <text evidence="1 3">Belongs to the glycosyl hydrolase 31 family.</text>
</comment>
<feature type="compositionally biased region" description="Basic and acidic residues" evidence="4">
    <location>
        <begin position="78"/>
        <end position="97"/>
    </location>
</feature>
<dbReference type="Gene3D" id="2.60.40.1180">
    <property type="entry name" value="Golgi alpha-mannosidase II"/>
    <property type="match status" value="1"/>
</dbReference>
<dbReference type="Proteomes" id="UP001153620">
    <property type="component" value="Chromosome 3"/>
</dbReference>
<name>A0A9P0J9E8_9DIPT</name>
<evidence type="ECO:0000313" key="9">
    <source>
        <dbReference type="Proteomes" id="UP001153620"/>
    </source>
</evidence>
<dbReference type="InterPro" id="IPR048395">
    <property type="entry name" value="Glyco_hydro_31_C"/>
</dbReference>